<sequence length="361" mass="37633">MDGFLLSRTDRTLRTSGSRDRYDTVDAAVDALAAGRVPLVVGALPFDPDDPAALTAPETAEHTVGPWTPDSVPALPAARITEEVPTPADHLVRVAALVSRLRSGELGKVVAARSVLVEAEAPVRPWPLLARLVARDPGGNGFGVDLSPAGADHTGRALVGSSPELLLERTGREVRCFPLAGTAPRHRDAAADRAEGEHLLASAKNLAEHAFVTDRIREVLDPLCETLTVPDRPQLIGTPQVWHLATPVHGLLRDPAPTALELARALHPTPAVCGTPLQGALDAIRATEEPRGFYGGAAGWCDADGDGVWAVAIRCAEISADGLRLRAWAGGGIVAGSDPEAELAETTAKLGTLLGALDIAG</sequence>
<organism evidence="7 8">
    <name type="scientific">Rhodococcus olei</name>
    <dbReference type="NCBI Taxonomy" id="2161675"/>
    <lineage>
        <taxon>Bacteria</taxon>
        <taxon>Bacillati</taxon>
        <taxon>Actinomycetota</taxon>
        <taxon>Actinomycetes</taxon>
        <taxon>Mycobacteriales</taxon>
        <taxon>Nocardiaceae</taxon>
        <taxon>Rhodococcus</taxon>
    </lineage>
</organism>
<name>A0ABP8P6U3_9NOCA</name>
<comment type="catalytic activity">
    <reaction evidence="1">
        <text>chorismate = isochorismate</text>
        <dbReference type="Rhea" id="RHEA:18985"/>
        <dbReference type="ChEBI" id="CHEBI:29748"/>
        <dbReference type="ChEBI" id="CHEBI:29780"/>
        <dbReference type="EC" id="5.4.4.2"/>
    </reaction>
</comment>
<dbReference type="RefSeq" id="WP_345347280.1">
    <property type="nucleotide sequence ID" value="NZ_BAABFB010000050.1"/>
</dbReference>
<comment type="caution">
    <text evidence="7">The sequence shown here is derived from an EMBL/GenBank/DDBJ whole genome shotgun (WGS) entry which is preliminary data.</text>
</comment>
<evidence type="ECO:0000256" key="2">
    <source>
        <dbReference type="ARBA" id="ARBA00005297"/>
    </source>
</evidence>
<feature type="domain" description="Chorismate-utilising enzyme C-terminal" evidence="6">
    <location>
        <begin position="89"/>
        <end position="349"/>
    </location>
</feature>
<dbReference type="Proteomes" id="UP001501183">
    <property type="component" value="Unassembled WGS sequence"/>
</dbReference>
<evidence type="ECO:0000256" key="3">
    <source>
        <dbReference type="ARBA" id="ARBA00012824"/>
    </source>
</evidence>
<dbReference type="PANTHER" id="PTHR42839:SF2">
    <property type="entry name" value="ISOCHORISMATE SYNTHASE ENTC"/>
    <property type="match status" value="1"/>
</dbReference>
<evidence type="ECO:0000313" key="7">
    <source>
        <dbReference type="EMBL" id="GAA4482825.1"/>
    </source>
</evidence>
<keyword evidence="8" id="KW-1185">Reference proteome</keyword>
<dbReference type="InterPro" id="IPR015890">
    <property type="entry name" value="Chorismate_C"/>
</dbReference>
<evidence type="ECO:0000259" key="6">
    <source>
        <dbReference type="Pfam" id="PF00425"/>
    </source>
</evidence>
<gene>
    <name evidence="7" type="ORF">GCM10023094_33560</name>
</gene>
<dbReference type="EC" id="5.4.4.2" evidence="3"/>
<evidence type="ECO:0000256" key="5">
    <source>
        <dbReference type="ARBA" id="ARBA00041564"/>
    </source>
</evidence>
<dbReference type="NCBIfam" id="TIGR00543">
    <property type="entry name" value="isochor_syn"/>
    <property type="match status" value="1"/>
</dbReference>
<dbReference type="PANTHER" id="PTHR42839">
    <property type="entry name" value="ISOCHORISMATE SYNTHASE ENTC"/>
    <property type="match status" value="1"/>
</dbReference>
<evidence type="ECO:0000256" key="4">
    <source>
        <dbReference type="ARBA" id="ARBA00023235"/>
    </source>
</evidence>
<dbReference type="InterPro" id="IPR004561">
    <property type="entry name" value="IsoChor_synthase"/>
</dbReference>
<protein>
    <recommendedName>
        <fullName evidence="3">isochorismate synthase</fullName>
        <ecNumber evidence="3">5.4.4.2</ecNumber>
    </recommendedName>
    <alternativeName>
        <fullName evidence="5">Isochorismate mutase</fullName>
    </alternativeName>
</protein>
<accession>A0ABP8P6U3</accession>
<evidence type="ECO:0000256" key="1">
    <source>
        <dbReference type="ARBA" id="ARBA00000799"/>
    </source>
</evidence>
<evidence type="ECO:0000313" key="8">
    <source>
        <dbReference type="Proteomes" id="UP001501183"/>
    </source>
</evidence>
<dbReference type="EMBL" id="BAABFB010000050">
    <property type="protein sequence ID" value="GAA4482825.1"/>
    <property type="molecule type" value="Genomic_DNA"/>
</dbReference>
<dbReference type="SUPFAM" id="SSF56322">
    <property type="entry name" value="ADC synthase"/>
    <property type="match status" value="1"/>
</dbReference>
<reference evidence="8" key="1">
    <citation type="journal article" date="2019" name="Int. J. Syst. Evol. Microbiol.">
        <title>The Global Catalogue of Microorganisms (GCM) 10K type strain sequencing project: providing services to taxonomists for standard genome sequencing and annotation.</title>
        <authorList>
            <consortium name="The Broad Institute Genomics Platform"/>
            <consortium name="The Broad Institute Genome Sequencing Center for Infectious Disease"/>
            <person name="Wu L."/>
            <person name="Ma J."/>
        </authorList>
    </citation>
    <scope>NUCLEOTIDE SEQUENCE [LARGE SCALE GENOMIC DNA]</scope>
    <source>
        <strain evidence="8">JCM 32206</strain>
    </source>
</reference>
<dbReference type="Pfam" id="PF00425">
    <property type="entry name" value="Chorismate_bind"/>
    <property type="match status" value="1"/>
</dbReference>
<keyword evidence="4" id="KW-0413">Isomerase</keyword>
<dbReference type="InterPro" id="IPR005801">
    <property type="entry name" value="ADC_synthase"/>
</dbReference>
<comment type="similarity">
    <text evidence="2">Belongs to the isochorismate synthase family.</text>
</comment>
<proteinExistence type="inferred from homology"/>
<dbReference type="Gene3D" id="3.60.120.10">
    <property type="entry name" value="Anthranilate synthase"/>
    <property type="match status" value="1"/>
</dbReference>